<dbReference type="InterPro" id="IPR012337">
    <property type="entry name" value="RNaseH-like_sf"/>
</dbReference>
<dbReference type="GO" id="GO:0006281">
    <property type="term" value="P:DNA repair"/>
    <property type="evidence" value="ECO:0007669"/>
    <property type="project" value="InterPro"/>
</dbReference>
<dbReference type="AlphaFoldDB" id="A0A6C0KML0"/>
<dbReference type="Gene3D" id="3.30.420.10">
    <property type="entry name" value="Ribonuclease H-like superfamily/Ribonuclease H"/>
    <property type="match status" value="1"/>
</dbReference>
<dbReference type="InterPro" id="IPR036397">
    <property type="entry name" value="RNaseH_sf"/>
</dbReference>
<accession>A0A6C0KML0</accession>
<reference evidence="2" key="1">
    <citation type="journal article" date="2020" name="Nature">
        <title>Giant virus diversity and host interactions through global metagenomics.</title>
        <authorList>
            <person name="Schulz F."/>
            <person name="Roux S."/>
            <person name="Paez-Espino D."/>
            <person name="Jungbluth S."/>
            <person name="Walsh D.A."/>
            <person name="Denef V.J."/>
            <person name="McMahon K.D."/>
            <person name="Konstantinidis K.T."/>
            <person name="Eloe-Fadrosh E.A."/>
            <person name="Kyrpides N.C."/>
            <person name="Woyke T."/>
        </authorList>
    </citation>
    <scope>NUCLEOTIDE SEQUENCE</scope>
    <source>
        <strain evidence="2">GVMAG-S-3300012919-55</strain>
    </source>
</reference>
<dbReference type="SUPFAM" id="SSF53098">
    <property type="entry name" value="Ribonuclease H-like"/>
    <property type="match status" value="1"/>
</dbReference>
<protein>
    <recommendedName>
        <fullName evidence="3">Mitochondrial resolvase Ydc2 catalytic domain-containing protein</fullName>
    </recommendedName>
</protein>
<keyword evidence="1" id="KW-0378">Hydrolase</keyword>
<evidence type="ECO:0008006" key="3">
    <source>
        <dbReference type="Google" id="ProtNLM"/>
    </source>
</evidence>
<organism evidence="2">
    <name type="scientific">viral metagenome</name>
    <dbReference type="NCBI Taxonomy" id="1070528"/>
    <lineage>
        <taxon>unclassified sequences</taxon>
        <taxon>metagenomes</taxon>
        <taxon>organismal metagenomes</taxon>
    </lineage>
</organism>
<dbReference type="GO" id="GO:0000400">
    <property type="term" value="F:four-way junction DNA binding"/>
    <property type="evidence" value="ECO:0007669"/>
    <property type="project" value="InterPro"/>
</dbReference>
<dbReference type="GO" id="GO:0016788">
    <property type="term" value="F:hydrolase activity, acting on ester bonds"/>
    <property type="evidence" value="ECO:0007669"/>
    <property type="project" value="InterPro"/>
</dbReference>
<dbReference type="InterPro" id="IPR006932">
    <property type="entry name" value="HJ-resolvase_A22"/>
</dbReference>
<proteinExistence type="predicted"/>
<evidence type="ECO:0000256" key="1">
    <source>
        <dbReference type="ARBA" id="ARBA00022801"/>
    </source>
</evidence>
<dbReference type="Pfam" id="PF04848">
    <property type="entry name" value="Pox_A22"/>
    <property type="match status" value="1"/>
</dbReference>
<dbReference type="EMBL" id="MN740919">
    <property type="protein sequence ID" value="QHU17910.1"/>
    <property type="molecule type" value="Genomic_DNA"/>
</dbReference>
<sequence>MILLSIDVGIRNLAFVIINIDEHDMDKHEIVKWEVVELIKTEEKANKVQNTCIGKALCTKFDELLPSHIDIILIENQIGQNAIKMKTIQGMINMYFIMRNYDIEHIINYNAVHKLKPFIGKQKTTYAERKKLSKQITHCLCEKYYESSIFDFYISCKKKDDLADCLLQGLDFIEKQGKLSSSFYDIIRDFIIK</sequence>
<dbReference type="GO" id="GO:0000287">
    <property type="term" value="F:magnesium ion binding"/>
    <property type="evidence" value="ECO:0007669"/>
    <property type="project" value="InterPro"/>
</dbReference>
<evidence type="ECO:0000313" key="2">
    <source>
        <dbReference type="EMBL" id="QHU17910.1"/>
    </source>
</evidence>
<dbReference type="GO" id="GO:0006310">
    <property type="term" value="P:DNA recombination"/>
    <property type="evidence" value="ECO:0007669"/>
    <property type="project" value="InterPro"/>
</dbReference>
<name>A0A6C0KML0_9ZZZZ</name>